<evidence type="ECO:0000313" key="4">
    <source>
        <dbReference type="Proteomes" id="UP000261500"/>
    </source>
</evidence>
<dbReference type="SMART" id="SM00369">
    <property type="entry name" value="LRR_TYP"/>
    <property type="match status" value="4"/>
</dbReference>
<dbReference type="SUPFAM" id="SSF52058">
    <property type="entry name" value="L domain-like"/>
    <property type="match status" value="1"/>
</dbReference>
<dbReference type="Proteomes" id="UP000261500">
    <property type="component" value="Unplaced"/>
</dbReference>
<dbReference type="PROSITE" id="PS51450">
    <property type="entry name" value="LRR"/>
    <property type="match status" value="2"/>
</dbReference>
<dbReference type="AlphaFoldDB" id="A0A3B3UKR6"/>
<dbReference type="PANTHER" id="PTHR48051">
    <property type="match status" value="1"/>
</dbReference>
<dbReference type="Gene3D" id="3.80.10.10">
    <property type="entry name" value="Ribonuclease Inhibitor"/>
    <property type="match status" value="1"/>
</dbReference>
<dbReference type="Pfam" id="PF13855">
    <property type="entry name" value="LRR_8"/>
    <property type="match status" value="1"/>
</dbReference>
<name>A0A3B3UKR6_9TELE</name>
<proteinExistence type="predicted"/>
<organism evidence="3 4">
    <name type="scientific">Poecilia latipinna</name>
    <name type="common">sailfin molly</name>
    <dbReference type="NCBI Taxonomy" id="48699"/>
    <lineage>
        <taxon>Eukaryota</taxon>
        <taxon>Metazoa</taxon>
        <taxon>Chordata</taxon>
        <taxon>Craniata</taxon>
        <taxon>Vertebrata</taxon>
        <taxon>Euteleostomi</taxon>
        <taxon>Actinopterygii</taxon>
        <taxon>Neopterygii</taxon>
        <taxon>Teleostei</taxon>
        <taxon>Neoteleostei</taxon>
        <taxon>Acanthomorphata</taxon>
        <taxon>Ovalentaria</taxon>
        <taxon>Atherinomorphae</taxon>
        <taxon>Cyprinodontiformes</taxon>
        <taxon>Poeciliidae</taxon>
        <taxon>Poeciliinae</taxon>
        <taxon>Poecilia</taxon>
    </lineage>
</organism>
<dbReference type="InterPro" id="IPR003591">
    <property type="entry name" value="Leu-rich_rpt_typical-subtyp"/>
</dbReference>
<keyword evidence="2" id="KW-0677">Repeat</keyword>
<dbReference type="PANTHER" id="PTHR48051:SF1">
    <property type="entry name" value="RAS SUPPRESSOR PROTEIN 1"/>
    <property type="match status" value="1"/>
</dbReference>
<reference evidence="3" key="1">
    <citation type="submission" date="2025-08" db="UniProtKB">
        <authorList>
            <consortium name="Ensembl"/>
        </authorList>
    </citation>
    <scope>IDENTIFICATION</scope>
</reference>
<dbReference type="InterPro" id="IPR001611">
    <property type="entry name" value="Leu-rich_rpt"/>
</dbReference>
<dbReference type="STRING" id="48699.ENSPLAP00000013498"/>
<evidence type="ECO:0000256" key="2">
    <source>
        <dbReference type="ARBA" id="ARBA00022737"/>
    </source>
</evidence>
<dbReference type="GO" id="GO:0005737">
    <property type="term" value="C:cytoplasm"/>
    <property type="evidence" value="ECO:0007669"/>
    <property type="project" value="TreeGrafter"/>
</dbReference>
<dbReference type="InterPro" id="IPR050216">
    <property type="entry name" value="LRR_domain-containing"/>
</dbReference>
<reference evidence="3" key="2">
    <citation type="submission" date="2025-09" db="UniProtKB">
        <authorList>
            <consortium name="Ensembl"/>
        </authorList>
    </citation>
    <scope>IDENTIFICATION</scope>
</reference>
<sequence length="149" mass="16777">PASLSNLTRLRKLNLSHNLMTHLPGCIYSMKALVFLDLSCNRLENVAENIQALLELKILLMEGNHLHSLPRGLCFLTRLELLNLDFNCIRDLPEVMAALVGGCRTSCAGLDRSQEPLLSPIRQKIKPPSIPLIFVFLLLQPVYFLSSWL</sequence>
<dbReference type="InterPro" id="IPR032675">
    <property type="entry name" value="LRR_dom_sf"/>
</dbReference>
<dbReference type="GeneTree" id="ENSGT00940000177454"/>
<keyword evidence="4" id="KW-1185">Reference proteome</keyword>
<protein>
    <submittedName>
        <fullName evidence="3">Uncharacterized protein</fullName>
    </submittedName>
</protein>
<accession>A0A3B3UKR6</accession>
<evidence type="ECO:0000313" key="3">
    <source>
        <dbReference type="Ensembl" id="ENSPLAP00000013498.1"/>
    </source>
</evidence>
<evidence type="ECO:0000256" key="1">
    <source>
        <dbReference type="ARBA" id="ARBA00022614"/>
    </source>
</evidence>
<keyword evidence="1" id="KW-0433">Leucine-rich repeat</keyword>
<dbReference type="Ensembl" id="ENSPLAT00000021511.1">
    <property type="protein sequence ID" value="ENSPLAP00000013498.1"/>
    <property type="gene ID" value="ENSPLAG00000017001.1"/>
</dbReference>